<proteinExistence type="predicted"/>
<evidence type="ECO:0000313" key="2">
    <source>
        <dbReference type="Proteomes" id="UP001470230"/>
    </source>
</evidence>
<keyword evidence="2" id="KW-1185">Reference proteome</keyword>
<gene>
    <name evidence="1" type="ORF">M9Y10_006056</name>
</gene>
<accession>A0ABR2JD61</accession>
<comment type="caution">
    <text evidence="1">The sequence shown here is derived from an EMBL/GenBank/DDBJ whole genome shotgun (WGS) entry which is preliminary data.</text>
</comment>
<name>A0ABR2JD61_9EUKA</name>
<reference evidence="1 2" key="1">
    <citation type="submission" date="2024-04" db="EMBL/GenBank/DDBJ databases">
        <title>Tritrichomonas musculus Genome.</title>
        <authorList>
            <person name="Alves-Ferreira E."/>
            <person name="Grigg M."/>
            <person name="Lorenzi H."/>
            <person name="Galac M."/>
        </authorList>
    </citation>
    <scope>NUCLEOTIDE SEQUENCE [LARGE SCALE GENOMIC DNA]</scope>
    <source>
        <strain evidence="1 2">EAF2021</strain>
    </source>
</reference>
<sequence length="341" mass="39060">MRNLSFTFNIEEPPHNGVTFHLLPKESPNSGYCIPLKKASTAFHRILNQLNQFVLVSVILTEFNSLLVTFYNLPLPYAKTLCESAISQFRSFITYSIKEYEFVFDQYAVKAAYEALIVRVLEQLGWWHLNNWPSIILYSQKGIMISDFKISSTPSLQLASRAIQKSNYTRNIMTINLSGNISYEQIPIFTLSDKHQLKIFKEKGFIDLDYIPCQVLPKFTNGFVISIIKVGNDDQKGFTSNTLKKDDQAITSKEIDEIKNYWQISHGIILNDIESIVKVVFKKGGDIFTYPVECVIGEKITPKFSLKTRQIDFKKSLEDHISTTIAVVAMNQKSIKEKKNL</sequence>
<dbReference type="EMBL" id="JAPFFF010000012">
    <property type="protein sequence ID" value="KAK8875881.1"/>
    <property type="molecule type" value="Genomic_DNA"/>
</dbReference>
<evidence type="ECO:0000313" key="1">
    <source>
        <dbReference type="EMBL" id="KAK8875881.1"/>
    </source>
</evidence>
<dbReference type="Proteomes" id="UP001470230">
    <property type="component" value="Unassembled WGS sequence"/>
</dbReference>
<organism evidence="1 2">
    <name type="scientific">Tritrichomonas musculus</name>
    <dbReference type="NCBI Taxonomy" id="1915356"/>
    <lineage>
        <taxon>Eukaryota</taxon>
        <taxon>Metamonada</taxon>
        <taxon>Parabasalia</taxon>
        <taxon>Tritrichomonadida</taxon>
        <taxon>Tritrichomonadidae</taxon>
        <taxon>Tritrichomonas</taxon>
    </lineage>
</organism>
<protein>
    <submittedName>
        <fullName evidence="1">Uncharacterized protein</fullName>
    </submittedName>
</protein>